<proteinExistence type="predicted"/>
<keyword evidence="4" id="KW-1185">Reference proteome</keyword>
<evidence type="ECO:0000313" key="3">
    <source>
        <dbReference type="EMBL" id="KAF9475839.1"/>
    </source>
</evidence>
<name>A0A9P6CX27_9AGAR</name>
<feature type="compositionally biased region" description="Polar residues" evidence="2">
    <location>
        <begin position="113"/>
        <end position="125"/>
    </location>
</feature>
<feature type="region of interest" description="Disordered" evidence="2">
    <location>
        <begin position="171"/>
        <end position="215"/>
    </location>
</feature>
<dbReference type="AlphaFoldDB" id="A0A9P6CX27"/>
<feature type="compositionally biased region" description="Polar residues" evidence="2">
    <location>
        <begin position="252"/>
        <end position="272"/>
    </location>
</feature>
<comment type="caution">
    <text evidence="3">The sequence shown here is derived from an EMBL/GenBank/DDBJ whole genome shotgun (WGS) entry which is preliminary data.</text>
</comment>
<gene>
    <name evidence="3" type="ORF">BDN70DRAFT_883159</name>
</gene>
<dbReference type="EMBL" id="MU155316">
    <property type="protein sequence ID" value="KAF9475839.1"/>
    <property type="molecule type" value="Genomic_DNA"/>
</dbReference>
<feature type="region of interest" description="Disordered" evidence="2">
    <location>
        <begin position="108"/>
        <end position="159"/>
    </location>
</feature>
<protein>
    <submittedName>
        <fullName evidence="3">Uncharacterized protein</fullName>
    </submittedName>
</protein>
<evidence type="ECO:0000313" key="4">
    <source>
        <dbReference type="Proteomes" id="UP000807469"/>
    </source>
</evidence>
<feature type="compositionally biased region" description="Basic and acidic residues" evidence="2">
    <location>
        <begin position="131"/>
        <end position="144"/>
    </location>
</feature>
<dbReference type="OrthoDB" id="2535391at2759"/>
<feature type="region of interest" description="Disordered" evidence="2">
    <location>
        <begin position="250"/>
        <end position="272"/>
    </location>
</feature>
<feature type="coiled-coil region" evidence="1">
    <location>
        <begin position="34"/>
        <end position="75"/>
    </location>
</feature>
<sequence>MEAPMSEWFQSVPLGLDSIAYAVKFQQDLMASEVRYHKSRHQQHRQLLERLKREVAELKNDNEALQHENMQYRLQMNQSGSYQKPSDNLNPNGKRQMLTTQQFDYIGQHHKTGSSPHPSGPQRLTLQPGHHPAELSSHKQREQEQSMSSRSYPPLRPESARSLERHAYAHQENRIHPPQLTYAQNARRAYPRRDTAQQHATENQLRPPPSARSRPAIASYASLSNETLKEATARHTLMGPPPCPQPIRNEGNGVSNKALNGQASGHHALSNNQPLLSAGLGQTAMPATPVPGQATSGIAPRRFFQPGAPSRASNATSSAEGQRTPFVFRSCQRDGFA</sequence>
<keyword evidence="1" id="KW-0175">Coiled coil</keyword>
<reference evidence="3" key="1">
    <citation type="submission" date="2020-11" db="EMBL/GenBank/DDBJ databases">
        <authorList>
            <consortium name="DOE Joint Genome Institute"/>
            <person name="Ahrendt S."/>
            <person name="Riley R."/>
            <person name="Andreopoulos W."/>
            <person name="Labutti K."/>
            <person name="Pangilinan J."/>
            <person name="Ruiz-Duenas F.J."/>
            <person name="Barrasa J.M."/>
            <person name="Sanchez-Garcia M."/>
            <person name="Camarero S."/>
            <person name="Miyauchi S."/>
            <person name="Serrano A."/>
            <person name="Linde D."/>
            <person name="Babiker R."/>
            <person name="Drula E."/>
            <person name="Ayuso-Fernandez I."/>
            <person name="Pacheco R."/>
            <person name="Padilla G."/>
            <person name="Ferreira P."/>
            <person name="Barriuso J."/>
            <person name="Kellner H."/>
            <person name="Castanera R."/>
            <person name="Alfaro M."/>
            <person name="Ramirez L."/>
            <person name="Pisabarro A.G."/>
            <person name="Kuo A."/>
            <person name="Tritt A."/>
            <person name="Lipzen A."/>
            <person name="He G."/>
            <person name="Yan M."/>
            <person name="Ng V."/>
            <person name="Cullen D."/>
            <person name="Martin F."/>
            <person name="Rosso M.-N."/>
            <person name="Henrissat B."/>
            <person name="Hibbett D."/>
            <person name="Martinez A.T."/>
            <person name="Grigoriev I.V."/>
        </authorList>
    </citation>
    <scope>NUCLEOTIDE SEQUENCE</scope>
    <source>
        <strain evidence="3">CIRM-BRFM 674</strain>
    </source>
</reference>
<evidence type="ECO:0000256" key="1">
    <source>
        <dbReference type="SAM" id="Coils"/>
    </source>
</evidence>
<evidence type="ECO:0000256" key="2">
    <source>
        <dbReference type="SAM" id="MobiDB-lite"/>
    </source>
</evidence>
<dbReference type="Proteomes" id="UP000807469">
    <property type="component" value="Unassembled WGS sequence"/>
</dbReference>
<feature type="compositionally biased region" description="Polar residues" evidence="2">
    <location>
        <begin position="311"/>
        <end position="321"/>
    </location>
</feature>
<organism evidence="3 4">
    <name type="scientific">Pholiota conissans</name>
    <dbReference type="NCBI Taxonomy" id="109636"/>
    <lineage>
        <taxon>Eukaryota</taxon>
        <taxon>Fungi</taxon>
        <taxon>Dikarya</taxon>
        <taxon>Basidiomycota</taxon>
        <taxon>Agaricomycotina</taxon>
        <taxon>Agaricomycetes</taxon>
        <taxon>Agaricomycetidae</taxon>
        <taxon>Agaricales</taxon>
        <taxon>Agaricineae</taxon>
        <taxon>Strophariaceae</taxon>
        <taxon>Pholiota</taxon>
    </lineage>
</organism>
<accession>A0A9P6CX27</accession>
<feature type="region of interest" description="Disordered" evidence="2">
    <location>
        <begin position="292"/>
        <end position="337"/>
    </location>
</feature>